<comment type="caution">
    <text evidence="2">The sequence shown here is derived from an EMBL/GenBank/DDBJ whole genome shotgun (WGS) entry which is preliminary data.</text>
</comment>
<feature type="domain" description="HEPN AbiJ-N-terminal" evidence="1">
    <location>
        <begin position="3"/>
        <end position="155"/>
    </location>
</feature>
<keyword evidence="3" id="KW-1185">Reference proteome</keyword>
<organism evidence="2 3">
    <name type="scientific">Methylophilus glucosoxydans</name>
    <dbReference type="NCBI Taxonomy" id="752553"/>
    <lineage>
        <taxon>Bacteria</taxon>
        <taxon>Pseudomonadati</taxon>
        <taxon>Pseudomonadota</taxon>
        <taxon>Betaproteobacteria</taxon>
        <taxon>Nitrosomonadales</taxon>
        <taxon>Methylophilaceae</taxon>
        <taxon>Methylophilus</taxon>
    </lineage>
</organism>
<evidence type="ECO:0000313" key="2">
    <source>
        <dbReference type="EMBL" id="MFD0930187.1"/>
    </source>
</evidence>
<dbReference type="InterPro" id="IPR049503">
    <property type="entry name" value="AbiJ_NTD4"/>
</dbReference>
<dbReference type="RefSeq" id="WP_379076275.1">
    <property type="nucleotide sequence ID" value="NZ_JBHTJW010000002.1"/>
</dbReference>
<proteinExistence type="predicted"/>
<sequence>MTMSFSERKGLKPRPEVIQIETMNNALRNSLWNVLDMMLWSTKNFTSADSYTVAGIKPFSRFLWANYFKLPVDKRPQHGYEILEAIRNYYFKASWNEVYDFIEFVANFTVRLNSHIYEALNGILERELSAYRFVNGQLTDITSEQEVRLLDEALADTQFTGVTMHLQRALELYADRVNPDYRNSIKESISAVESMAKILTGNNKAMLSDALKALEKNGQLHRALKDGFEKLYAYTSDADGIRHAMLAEDNLTQADARYFLLSCTSFVNYLKSKM</sequence>
<accession>A0ABW3GJK3</accession>
<reference evidence="3" key="1">
    <citation type="journal article" date="2019" name="Int. J. Syst. Evol. Microbiol.">
        <title>The Global Catalogue of Microorganisms (GCM) 10K type strain sequencing project: providing services to taxonomists for standard genome sequencing and annotation.</title>
        <authorList>
            <consortium name="The Broad Institute Genomics Platform"/>
            <consortium name="The Broad Institute Genome Sequencing Center for Infectious Disease"/>
            <person name="Wu L."/>
            <person name="Ma J."/>
        </authorList>
    </citation>
    <scope>NUCLEOTIDE SEQUENCE [LARGE SCALE GENOMIC DNA]</scope>
    <source>
        <strain evidence="3">CCUG 59685</strain>
    </source>
</reference>
<dbReference type="Pfam" id="PF18863">
    <property type="entry name" value="AbiJ_NTD4"/>
    <property type="match status" value="1"/>
</dbReference>
<evidence type="ECO:0000259" key="1">
    <source>
        <dbReference type="Pfam" id="PF18863"/>
    </source>
</evidence>
<dbReference type="EMBL" id="JBHTJW010000002">
    <property type="protein sequence ID" value="MFD0930187.1"/>
    <property type="molecule type" value="Genomic_DNA"/>
</dbReference>
<gene>
    <name evidence="2" type="ORF">ACFQ1T_10415</name>
</gene>
<protein>
    <submittedName>
        <fullName evidence="2">AbiJ-NTD4 domain-containing protein</fullName>
    </submittedName>
</protein>
<evidence type="ECO:0000313" key="3">
    <source>
        <dbReference type="Proteomes" id="UP001597106"/>
    </source>
</evidence>
<name>A0ABW3GJK3_9PROT</name>
<dbReference type="Proteomes" id="UP001597106">
    <property type="component" value="Unassembled WGS sequence"/>
</dbReference>